<feature type="compositionally biased region" description="Pro residues" evidence="1">
    <location>
        <begin position="224"/>
        <end position="256"/>
    </location>
</feature>
<reference evidence="3" key="1">
    <citation type="journal article" date="2011" name="Proc. Natl. Acad. Sci. U.S.A.">
        <title>Obligate biotrophy features unraveled by the genomic analysis of rust fungi.</title>
        <authorList>
            <person name="Duplessis S."/>
            <person name="Cuomo C.A."/>
            <person name="Lin Y.-C."/>
            <person name="Aerts A."/>
            <person name="Tisserant E."/>
            <person name="Veneault-Fourrey C."/>
            <person name="Joly D.L."/>
            <person name="Hacquard S."/>
            <person name="Amselem J."/>
            <person name="Cantarel B.L."/>
            <person name="Chiu R."/>
            <person name="Coutinho P.M."/>
            <person name="Feau N."/>
            <person name="Field M."/>
            <person name="Frey P."/>
            <person name="Gelhaye E."/>
            <person name="Goldberg J."/>
            <person name="Grabherr M.G."/>
            <person name="Kodira C.D."/>
            <person name="Kohler A."/>
            <person name="Kuees U."/>
            <person name="Lindquist E.A."/>
            <person name="Lucas S.M."/>
            <person name="Mago R."/>
            <person name="Mauceli E."/>
            <person name="Morin E."/>
            <person name="Murat C."/>
            <person name="Pangilinan J.L."/>
            <person name="Park R."/>
            <person name="Pearson M."/>
            <person name="Quesneville H."/>
            <person name="Rouhier N."/>
            <person name="Sakthikumar S."/>
            <person name="Salamov A.A."/>
            <person name="Schmutz J."/>
            <person name="Selles B."/>
            <person name="Shapiro H."/>
            <person name="Tanguay P."/>
            <person name="Tuskan G.A."/>
            <person name="Henrissat B."/>
            <person name="Van de Peer Y."/>
            <person name="Rouze P."/>
            <person name="Ellis J.G."/>
            <person name="Dodds P.N."/>
            <person name="Schein J.E."/>
            <person name="Zhong S."/>
            <person name="Hamelin R.C."/>
            <person name="Grigoriev I.V."/>
            <person name="Szabo L.J."/>
            <person name="Martin F."/>
        </authorList>
    </citation>
    <scope>NUCLEOTIDE SEQUENCE [LARGE SCALE GENOMIC DNA]</scope>
    <source>
        <strain evidence="3">98AG31 / pathotype 3-4-7</strain>
    </source>
</reference>
<dbReference type="EMBL" id="GL883117">
    <property type="protein sequence ID" value="EGG04644.1"/>
    <property type="molecule type" value="Genomic_DNA"/>
</dbReference>
<dbReference type="Proteomes" id="UP000001072">
    <property type="component" value="Unassembled WGS sequence"/>
</dbReference>
<evidence type="ECO:0000256" key="1">
    <source>
        <dbReference type="SAM" id="MobiDB-lite"/>
    </source>
</evidence>
<feature type="compositionally biased region" description="Polar residues" evidence="1">
    <location>
        <begin position="55"/>
        <end position="70"/>
    </location>
</feature>
<sequence length="304" mass="33145">MSSSGINPTALTSESAPDVSDPTPHNSPRGNIDVHMNDVTPRNSPAGGMRDPRASFSTTSVVSDNSAASSTVTQQDLDACMRQMEERFENTFERLTRNLVVPSQLDEITNQLNSLSVLSPTQPAHGPYRARMGPSLYNRPQPNLGFPMPAEPFSHLQPPRMPQLVRHTPPPIIQPLYVSPLPQAPRYRQGTPVVPAPPYQEAPFPVQQQPLFLQPGPTHVPLFHEPPPHQGGPAPPIHVVPAHVPGPPPPPPPQPPVQNMVHPQQPPPPPAASTNTEPPIMNDIYFSGRPADLRDFLQEIRDAV</sequence>
<accession>F4RSQ8</accession>
<dbReference type="RefSeq" id="XP_007412083.1">
    <property type="nucleotide sequence ID" value="XM_007412021.1"/>
</dbReference>
<dbReference type="VEuPathDB" id="FungiDB:MELLADRAFT_64773"/>
<keyword evidence="3" id="KW-1185">Reference proteome</keyword>
<feature type="compositionally biased region" description="Polar residues" evidence="1">
    <location>
        <begin position="1"/>
        <end position="15"/>
    </location>
</feature>
<dbReference type="GeneID" id="18930310"/>
<name>F4RSQ8_MELLP</name>
<feature type="region of interest" description="Disordered" evidence="1">
    <location>
        <begin position="1"/>
        <end position="70"/>
    </location>
</feature>
<dbReference type="AlphaFoldDB" id="F4RSQ8"/>
<proteinExistence type="predicted"/>
<evidence type="ECO:0000313" key="2">
    <source>
        <dbReference type="EMBL" id="EGG04644.1"/>
    </source>
</evidence>
<dbReference type="InParanoid" id="F4RSQ8"/>
<evidence type="ECO:0000313" key="3">
    <source>
        <dbReference type="Proteomes" id="UP000001072"/>
    </source>
</evidence>
<dbReference type="KEGG" id="mlr:MELLADRAFT_64773"/>
<organism evidence="3">
    <name type="scientific">Melampsora larici-populina (strain 98AG31 / pathotype 3-4-7)</name>
    <name type="common">Poplar leaf rust fungus</name>
    <dbReference type="NCBI Taxonomy" id="747676"/>
    <lineage>
        <taxon>Eukaryota</taxon>
        <taxon>Fungi</taxon>
        <taxon>Dikarya</taxon>
        <taxon>Basidiomycota</taxon>
        <taxon>Pucciniomycotina</taxon>
        <taxon>Pucciniomycetes</taxon>
        <taxon>Pucciniales</taxon>
        <taxon>Melampsoraceae</taxon>
        <taxon>Melampsora</taxon>
    </lineage>
</organism>
<protein>
    <submittedName>
        <fullName evidence="2">Uncharacterized protein</fullName>
    </submittedName>
</protein>
<feature type="region of interest" description="Disordered" evidence="1">
    <location>
        <begin position="223"/>
        <end position="282"/>
    </location>
</feature>
<gene>
    <name evidence="2" type="ORF">MELLADRAFT_64773</name>
</gene>
<dbReference type="HOGENOM" id="CLU_915511_0_0_1"/>